<sequence>MDVSVLLLYELIYRHTIPCRIAKLVRASLPLLRIEGRALRREAFSPERFGGKLSAHWPTTWVQGHEEVGVISSSPEVPPSGKHKGKELSAGTPKRPRQKTGETSSATTAELWKPEFSGCELAEANLVAIEQARDSSYVAAPQAQDKAAAAEAALAQLQAVACGPVYERVFNKGVNWTGDNYNRQVAEVLSESFLEGWLACQAELSLMILPDFDEEEYVNRPDEDEDVFEPVLAPIMALTNEATNLAEEIGGTIVDEFGGKSTKETGGDAGKDAA</sequence>
<evidence type="ECO:0000256" key="1">
    <source>
        <dbReference type="SAM" id="MobiDB-lite"/>
    </source>
</evidence>
<keyword evidence="3" id="KW-1185">Reference proteome</keyword>
<dbReference type="AlphaFoldDB" id="A0A7J0H5H0"/>
<name>A0A7J0H5H0_9ERIC</name>
<organism evidence="2 3">
    <name type="scientific">Actinidia rufa</name>
    <dbReference type="NCBI Taxonomy" id="165716"/>
    <lineage>
        <taxon>Eukaryota</taxon>
        <taxon>Viridiplantae</taxon>
        <taxon>Streptophyta</taxon>
        <taxon>Embryophyta</taxon>
        <taxon>Tracheophyta</taxon>
        <taxon>Spermatophyta</taxon>
        <taxon>Magnoliopsida</taxon>
        <taxon>eudicotyledons</taxon>
        <taxon>Gunneridae</taxon>
        <taxon>Pentapetalae</taxon>
        <taxon>asterids</taxon>
        <taxon>Ericales</taxon>
        <taxon>Actinidiaceae</taxon>
        <taxon>Actinidia</taxon>
    </lineage>
</organism>
<gene>
    <name evidence="2" type="ORF">Acr_27g0000100</name>
</gene>
<dbReference type="EMBL" id="BJWL01000027">
    <property type="protein sequence ID" value="GFZ18271.1"/>
    <property type="molecule type" value="Genomic_DNA"/>
</dbReference>
<comment type="caution">
    <text evidence="2">The sequence shown here is derived from an EMBL/GenBank/DDBJ whole genome shotgun (WGS) entry which is preliminary data.</text>
</comment>
<protein>
    <submittedName>
        <fullName evidence="2">Uncharacterized protein</fullName>
    </submittedName>
</protein>
<accession>A0A7J0H5H0</accession>
<proteinExistence type="predicted"/>
<reference evidence="2 3" key="1">
    <citation type="submission" date="2019-07" db="EMBL/GenBank/DDBJ databases">
        <title>De Novo Assembly of kiwifruit Actinidia rufa.</title>
        <authorList>
            <person name="Sugita-Konishi S."/>
            <person name="Sato K."/>
            <person name="Mori E."/>
            <person name="Abe Y."/>
            <person name="Kisaki G."/>
            <person name="Hamano K."/>
            <person name="Suezawa K."/>
            <person name="Otani M."/>
            <person name="Fukuda T."/>
            <person name="Manabe T."/>
            <person name="Gomi K."/>
            <person name="Tabuchi M."/>
            <person name="Akimitsu K."/>
            <person name="Kataoka I."/>
        </authorList>
    </citation>
    <scope>NUCLEOTIDE SEQUENCE [LARGE SCALE GENOMIC DNA]</scope>
    <source>
        <strain evidence="3">cv. Fuchu</strain>
    </source>
</reference>
<dbReference type="Proteomes" id="UP000585474">
    <property type="component" value="Unassembled WGS sequence"/>
</dbReference>
<feature type="region of interest" description="Disordered" evidence="1">
    <location>
        <begin position="71"/>
        <end position="109"/>
    </location>
</feature>
<evidence type="ECO:0000313" key="2">
    <source>
        <dbReference type="EMBL" id="GFZ18271.1"/>
    </source>
</evidence>
<evidence type="ECO:0000313" key="3">
    <source>
        <dbReference type="Proteomes" id="UP000585474"/>
    </source>
</evidence>